<feature type="region of interest" description="Disordered" evidence="1">
    <location>
        <begin position="27"/>
        <end position="48"/>
    </location>
</feature>
<sequence length="108" mass="11041">MVYKGYDPALGSFAATRIESYTYDAAARSRAPAPPSTSGWAGPERPSAGVCVNCGTRNSAGQAPFSPEQLEPIETVSRPAPAVKNVAPGWVLSAPALEGNGPPLKAAS</sequence>
<accession>A0A0J6YG42</accession>
<evidence type="ECO:0000256" key="1">
    <source>
        <dbReference type="SAM" id="MobiDB-lite"/>
    </source>
</evidence>
<name>A0A0J6YG42_COCIT</name>
<dbReference type="Proteomes" id="UP000054565">
    <property type="component" value="Unassembled WGS sequence"/>
</dbReference>
<proteinExistence type="predicted"/>
<dbReference type="AlphaFoldDB" id="A0A0J6YG42"/>
<reference evidence="3" key="1">
    <citation type="journal article" date="2010" name="Genome Res.">
        <title>Population genomic sequencing of Coccidioides fungi reveals recent hybridization and transposon control.</title>
        <authorList>
            <person name="Neafsey D.E."/>
            <person name="Barker B.M."/>
            <person name="Sharpton T.J."/>
            <person name="Stajich J.E."/>
            <person name="Park D.J."/>
            <person name="Whiston E."/>
            <person name="Hung C.-Y."/>
            <person name="McMahan C."/>
            <person name="White J."/>
            <person name="Sykes S."/>
            <person name="Heiman D."/>
            <person name="Young S."/>
            <person name="Zeng Q."/>
            <person name="Abouelleil A."/>
            <person name="Aftuck L."/>
            <person name="Bessette D."/>
            <person name="Brown A."/>
            <person name="FitzGerald M."/>
            <person name="Lui A."/>
            <person name="Macdonald J.P."/>
            <person name="Priest M."/>
            <person name="Orbach M.J."/>
            <person name="Galgiani J.N."/>
            <person name="Kirkland T.N."/>
            <person name="Cole G.T."/>
            <person name="Birren B.W."/>
            <person name="Henn M.R."/>
            <person name="Taylor J.W."/>
            <person name="Rounsley S.D."/>
        </authorList>
    </citation>
    <scope>NUCLEOTIDE SEQUENCE [LARGE SCALE GENOMIC DNA]</scope>
    <source>
        <strain evidence="3">RMSCC 2394</strain>
    </source>
</reference>
<evidence type="ECO:0000313" key="3">
    <source>
        <dbReference type="Proteomes" id="UP000054565"/>
    </source>
</evidence>
<protein>
    <submittedName>
        <fullName evidence="2">Uncharacterized protein</fullName>
    </submittedName>
</protein>
<dbReference type="EMBL" id="DS028097">
    <property type="protein sequence ID" value="KMP07631.1"/>
    <property type="molecule type" value="Genomic_DNA"/>
</dbReference>
<evidence type="ECO:0000313" key="2">
    <source>
        <dbReference type="EMBL" id="KMP07631.1"/>
    </source>
</evidence>
<organism evidence="2 3">
    <name type="scientific">Coccidioides immitis RMSCC 2394</name>
    <dbReference type="NCBI Taxonomy" id="404692"/>
    <lineage>
        <taxon>Eukaryota</taxon>
        <taxon>Fungi</taxon>
        <taxon>Dikarya</taxon>
        <taxon>Ascomycota</taxon>
        <taxon>Pezizomycotina</taxon>
        <taxon>Eurotiomycetes</taxon>
        <taxon>Eurotiomycetidae</taxon>
        <taxon>Onygenales</taxon>
        <taxon>Onygenaceae</taxon>
        <taxon>Coccidioides</taxon>
    </lineage>
</organism>
<gene>
    <name evidence="2" type="ORF">CIRG_07312</name>
</gene>